<evidence type="ECO:0000256" key="6">
    <source>
        <dbReference type="ARBA" id="ARBA00023239"/>
    </source>
</evidence>
<dbReference type="OrthoDB" id="429145at2759"/>
<evidence type="ECO:0000256" key="3">
    <source>
        <dbReference type="ARBA" id="ARBA00012925"/>
    </source>
</evidence>
<evidence type="ECO:0000256" key="1">
    <source>
        <dbReference type="ARBA" id="ARBA00002904"/>
    </source>
</evidence>
<keyword evidence="11" id="KW-1185">Reference proteome</keyword>
<evidence type="ECO:0000256" key="5">
    <source>
        <dbReference type="ARBA" id="ARBA00022833"/>
    </source>
</evidence>
<name>A0A3M7QFQ3_BRAPC</name>
<protein>
    <recommendedName>
        <fullName evidence="3 8">Carbonic anhydrase</fullName>
        <ecNumber evidence="3 8">4.2.1.1</ecNumber>
    </recommendedName>
</protein>
<evidence type="ECO:0000259" key="9">
    <source>
        <dbReference type="PROSITE" id="PS51144"/>
    </source>
</evidence>
<dbReference type="EMBL" id="REGN01006309">
    <property type="protein sequence ID" value="RNA10052.1"/>
    <property type="molecule type" value="Genomic_DNA"/>
</dbReference>
<dbReference type="EC" id="4.2.1.1" evidence="3 8"/>
<dbReference type="SUPFAM" id="SSF51069">
    <property type="entry name" value="Carbonic anhydrase"/>
    <property type="match status" value="1"/>
</dbReference>
<comment type="caution">
    <text evidence="10">The sequence shown here is derived from an EMBL/GenBank/DDBJ whole genome shotgun (WGS) entry which is preliminary data.</text>
</comment>
<keyword evidence="6 8" id="KW-0456">Lyase</keyword>
<dbReference type="PANTHER" id="PTHR18952">
    <property type="entry name" value="CARBONIC ANHYDRASE"/>
    <property type="match status" value="1"/>
</dbReference>
<dbReference type="AlphaFoldDB" id="A0A3M7QFQ3"/>
<organism evidence="10 11">
    <name type="scientific">Brachionus plicatilis</name>
    <name type="common">Marine rotifer</name>
    <name type="synonym">Brachionus muelleri</name>
    <dbReference type="NCBI Taxonomy" id="10195"/>
    <lineage>
        <taxon>Eukaryota</taxon>
        <taxon>Metazoa</taxon>
        <taxon>Spiralia</taxon>
        <taxon>Gnathifera</taxon>
        <taxon>Rotifera</taxon>
        <taxon>Eurotatoria</taxon>
        <taxon>Monogononta</taxon>
        <taxon>Pseudotrocha</taxon>
        <taxon>Ploima</taxon>
        <taxon>Brachionidae</taxon>
        <taxon>Brachionus</taxon>
    </lineage>
</organism>
<proteinExistence type="inferred from homology"/>
<dbReference type="SMART" id="SM01057">
    <property type="entry name" value="Carb_anhydrase"/>
    <property type="match status" value="1"/>
</dbReference>
<evidence type="ECO:0000256" key="2">
    <source>
        <dbReference type="ARBA" id="ARBA00010718"/>
    </source>
</evidence>
<keyword evidence="4 8" id="KW-0479">Metal-binding</keyword>
<comment type="catalytic activity">
    <reaction evidence="7 8">
        <text>hydrogencarbonate + H(+) = CO2 + H2O</text>
        <dbReference type="Rhea" id="RHEA:10748"/>
        <dbReference type="ChEBI" id="CHEBI:15377"/>
        <dbReference type="ChEBI" id="CHEBI:15378"/>
        <dbReference type="ChEBI" id="CHEBI:16526"/>
        <dbReference type="ChEBI" id="CHEBI:17544"/>
        <dbReference type="EC" id="4.2.1.1"/>
    </reaction>
</comment>
<keyword evidence="5 8" id="KW-0862">Zinc</keyword>
<gene>
    <name evidence="10" type="ORF">BpHYR1_027143</name>
</gene>
<comment type="similarity">
    <text evidence="2 8">Belongs to the alpha-carbonic anhydrase family.</text>
</comment>
<evidence type="ECO:0000256" key="4">
    <source>
        <dbReference type="ARBA" id="ARBA00022723"/>
    </source>
</evidence>
<dbReference type="PROSITE" id="PS00162">
    <property type="entry name" value="ALPHA_CA_1"/>
    <property type="match status" value="1"/>
</dbReference>
<dbReference type="Gene3D" id="3.10.200.10">
    <property type="entry name" value="Alpha carbonic anhydrase"/>
    <property type="match status" value="1"/>
</dbReference>
<reference evidence="10 11" key="1">
    <citation type="journal article" date="2018" name="Sci. Rep.">
        <title>Genomic signatures of local adaptation to the degree of environmental predictability in rotifers.</title>
        <authorList>
            <person name="Franch-Gras L."/>
            <person name="Hahn C."/>
            <person name="Garcia-Roger E.M."/>
            <person name="Carmona M.J."/>
            <person name="Serra M."/>
            <person name="Gomez A."/>
        </authorList>
    </citation>
    <scope>NUCLEOTIDE SEQUENCE [LARGE SCALE GENOMIC DNA]</scope>
    <source>
        <strain evidence="10">HYR1</strain>
    </source>
</reference>
<evidence type="ECO:0000256" key="7">
    <source>
        <dbReference type="ARBA" id="ARBA00048348"/>
    </source>
</evidence>
<feature type="chain" id="PRO_5025094491" description="Carbonic anhydrase" evidence="8">
    <location>
        <begin position="18"/>
        <end position="304"/>
    </location>
</feature>
<sequence>MTFKTFTYLAALSFALASEWDYKGLGPDFWIREFPSCAGKLQSPINIKQTKAVFDPKLNHVNFHNYDWLLYWNVTNSGKTIMVNQIFNESLTPYITGSDFGDKYYLNQFHFHWGFNIFQGSEHLLDYQKFPLEVHLVHINENNEKAVISFLFQISERDNENIQTLVDKASLDFSDSDYHVIKFSLNLLVPRNEILKKEGYFRYIGSLTTPPCSEGVKWTVFRTKINISEAQMEKFYKNEIDFNNREVQELNNRGLFTNVQHDLGKKTNINNFDSFFKILFFKSKSSTSVNLNVYNFTVLLKKGN</sequence>
<dbReference type="GO" id="GO:0008270">
    <property type="term" value="F:zinc ion binding"/>
    <property type="evidence" value="ECO:0007669"/>
    <property type="project" value="UniProtKB-UniRule"/>
</dbReference>
<dbReference type="Pfam" id="PF00194">
    <property type="entry name" value="Carb_anhydrase"/>
    <property type="match status" value="1"/>
</dbReference>
<comment type="function">
    <text evidence="1 8">Reversible hydration of carbon dioxide.</text>
</comment>
<dbReference type="STRING" id="10195.A0A3M7QFQ3"/>
<dbReference type="InterPro" id="IPR036398">
    <property type="entry name" value="CA_dom_sf"/>
</dbReference>
<evidence type="ECO:0000313" key="11">
    <source>
        <dbReference type="Proteomes" id="UP000276133"/>
    </source>
</evidence>
<dbReference type="GO" id="GO:0004089">
    <property type="term" value="F:carbonate dehydratase activity"/>
    <property type="evidence" value="ECO:0007669"/>
    <property type="project" value="UniProtKB-UniRule"/>
</dbReference>
<dbReference type="PANTHER" id="PTHR18952:SF265">
    <property type="entry name" value="CARBONIC ANHYDRASE"/>
    <property type="match status" value="1"/>
</dbReference>
<dbReference type="InterPro" id="IPR023561">
    <property type="entry name" value="Carbonic_anhydrase_a-class"/>
</dbReference>
<accession>A0A3M7QFQ3</accession>
<dbReference type="PROSITE" id="PS51144">
    <property type="entry name" value="ALPHA_CA_2"/>
    <property type="match status" value="1"/>
</dbReference>
<dbReference type="InterPro" id="IPR001148">
    <property type="entry name" value="CA_dom"/>
</dbReference>
<keyword evidence="8" id="KW-0732">Signal</keyword>
<feature type="signal peptide" evidence="8">
    <location>
        <begin position="1"/>
        <end position="17"/>
    </location>
</feature>
<evidence type="ECO:0000313" key="10">
    <source>
        <dbReference type="EMBL" id="RNA10052.1"/>
    </source>
</evidence>
<dbReference type="Proteomes" id="UP000276133">
    <property type="component" value="Unassembled WGS sequence"/>
</dbReference>
<dbReference type="InterPro" id="IPR018338">
    <property type="entry name" value="Carbonic_anhydrase_a-class_CS"/>
</dbReference>
<evidence type="ECO:0000256" key="8">
    <source>
        <dbReference type="RuleBase" id="RU367011"/>
    </source>
</evidence>
<feature type="domain" description="Alpha-carbonic anhydrase" evidence="9">
    <location>
        <begin position="18"/>
        <end position="259"/>
    </location>
</feature>
<comment type="cofactor">
    <cofactor evidence="8">
        <name>Zn(2+)</name>
        <dbReference type="ChEBI" id="CHEBI:29105"/>
    </cofactor>
</comment>
<dbReference type="CDD" id="cd00326">
    <property type="entry name" value="alpha_CA"/>
    <property type="match status" value="1"/>
</dbReference>